<dbReference type="PANTHER" id="PTHR24292:SF54">
    <property type="entry name" value="CYP9F3-RELATED"/>
    <property type="match status" value="1"/>
</dbReference>
<evidence type="ECO:0000256" key="11">
    <source>
        <dbReference type="ARBA" id="ARBA00023033"/>
    </source>
</evidence>
<dbReference type="InterPro" id="IPR001128">
    <property type="entry name" value="Cyt_P450"/>
</dbReference>
<keyword evidence="6 13" id="KW-0479">Metal-binding</keyword>
<dbReference type="InterPro" id="IPR017972">
    <property type="entry name" value="Cyt_P450_CS"/>
</dbReference>
<dbReference type="GO" id="GO:0016705">
    <property type="term" value="F:oxidoreductase activity, acting on paired donors, with incorporation or reduction of molecular oxygen"/>
    <property type="evidence" value="ECO:0007669"/>
    <property type="project" value="InterPro"/>
</dbReference>
<accession>A0A411K724</accession>
<dbReference type="PRINTS" id="PR00385">
    <property type="entry name" value="P450"/>
</dbReference>
<evidence type="ECO:0000256" key="12">
    <source>
        <dbReference type="ARBA" id="ARBA00023136"/>
    </source>
</evidence>
<keyword evidence="10 13" id="KW-0408">Iron</keyword>
<dbReference type="AlphaFoldDB" id="A0A411K724"/>
<comment type="similarity">
    <text evidence="4 14">Belongs to the cytochrome P450 family.</text>
</comment>
<dbReference type="CDD" id="cd11056">
    <property type="entry name" value="CYP6-like"/>
    <property type="match status" value="1"/>
</dbReference>
<evidence type="ECO:0000256" key="7">
    <source>
        <dbReference type="ARBA" id="ARBA00022824"/>
    </source>
</evidence>
<name>A0A411K724_OSMRU</name>
<keyword evidence="8" id="KW-0492">Microsome</keyword>
<keyword evidence="12 15" id="KW-0472">Membrane</keyword>
<dbReference type="GO" id="GO:0004497">
    <property type="term" value="F:monooxygenase activity"/>
    <property type="evidence" value="ECO:0007669"/>
    <property type="project" value="UniProtKB-KW"/>
</dbReference>
<keyword evidence="7" id="KW-0256">Endoplasmic reticulum</keyword>
<dbReference type="PROSITE" id="PS00086">
    <property type="entry name" value="CYTOCHROME_P450"/>
    <property type="match status" value="1"/>
</dbReference>
<evidence type="ECO:0000256" key="5">
    <source>
        <dbReference type="ARBA" id="ARBA00022617"/>
    </source>
</evidence>
<gene>
    <name evidence="16" type="primary">CYP9P2</name>
</gene>
<evidence type="ECO:0000256" key="6">
    <source>
        <dbReference type="ARBA" id="ARBA00022723"/>
    </source>
</evidence>
<keyword evidence="15" id="KW-1133">Transmembrane helix</keyword>
<evidence type="ECO:0000256" key="14">
    <source>
        <dbReference type="RuleBase" id="RU000461"/>
    </source>
</evidence>
<organism evidence="16">
    <name type="scientific">Osmia rufa</name>
    <name type="common">Red mason bee</name>
    <dbReference type="NCBI Taxonomy" id="1437190"/>
    <lineage>
        <taxon>Eukaryota</taxon>
        <taxon>Metazoa</taxon>
        <taxon>Ecdysozoa</taxon>
        <taxon>Arthropoda</taxon>
        <taxon>Hexapoda</taxon>
        <taxon>Insecta</taxon>
        <taxon>Pterygota</taxon>
        <taxon>Neoptera</taxon>
        <taxon>Endopterygota</taxon>
        <taxon>Hymenoptera</taxon>
        <taxon>Apocrita</taxon>
        <taxon>Aculeata</taxon>
        <taxon>Apoidea</taxon>
        <taxon>Anthophila</taxon>
        <taxon>Megachilidae</taxon>
        <taxon>Megachilinae</taxon>
        <taxon>Osmia</taxon>
    </lineage>
</organism>
<evidence type="ECO:0000256" key="15">
    <source>
        <dbReference type="SAM" id="Phobius"/>
    </source>
</evidence>
<sequence>MESVSFSFPLKLLVLAFLIISLAKLISIVYIQHTYWKKRNAPYIKGVPVFGSSWRLFLRRISFPDCCKFIYNYYPNLRYVCVMDFSTPGVVIRDPVLIKEIAIKNFEHFPDHQSFINEKIDPIFGKNVFSLRGERWKEMRSTLSPSFTASKMRFIFELVSKCSQEFVNYLYNHPEFSSSMEAKDAFTRYTNDTIATVAFGISVNSLRDRENEFYKKGADATNFGGLFRLMKFLLFRMNPRLTRMAGFSFLSRDTASFFKRVVFETVKARDEQNIVRPDMIHLLMEARDKEKLVSRQMTIDDITAQAFIFFLAGFDTSSTLMCYIVHELAINPDIQEKLRQEIDRYMQEGNGVISYEALSRMKYMEMVTSEALRKYPPLVLIDRLCARKFQLPPAGPGYNGVTVHPDNVVLFPVYALHHDPKCFPEPEKFDPERFSDENKDKIDPYTYLPFGLGPRKCIGNRFALMETKILIAHLLHRFYLKCTEKTKIQVEFSKKNFSITPDGGFWIGLEKRIV</sequence>
<dbReference type="Pfam" id="PF00067">
    <property type="entry name" value="p450"/>
    <property type="match status" value="1"/>
</dbReference>
<keyword evidence="15" id="KW-0812">Transmembrane</keyword>
<evidence type="ECO:0000256" key="1">
    <source>
        <dbReference type="ARBA" id="ARBA00001971"/>
    </source>
</evidence>
<dbReference type="GO" id="GO:0005506">
    <property type="term" value="F:iron ion binding"/>
    <property type="evidence" value="ECO:0007669"/>
    <property type="project" value="InterPro"/>
</dbReference>
<dbReference type="PRINTS" id="PR00463">
    <property type="entry name" value="EP450I"/>
</dbReference>
<evidence type="ECO:0000256" key="2">
    <source>
        <dbReference type="ARBA" id="ARBA00004174"/>
    </source>
</evidence>
<evidence type="ECO:0000256" key="13">
    <source>
        <dbReference type="PIRSR" id="PIRSR602401-1"/>
    </source>
</evidence>
<feature type="transmembrane region" description="Helical" evidence="15">
    <location>
        <begin position="12"/>
        <end position="31"/>
    </location>
</feature>
<dbReference type="SUPFAM" id="SSF48264">
    <property type="entry name" value="Cytochrome P450"/>
    <property type="match status" value="1"/>
</dbReference>
<evidence type="ECO:0000256" key="8">
    <source>
        <dbReference type="ARBA" id="ARBA00022848"/>
    </source>
</evidence>
<dbReference type="FunFam" id="1.10.630.10:FF:000042">
    <property type="entry name" value="Cytochrome P450"/>
    <property type="match status" value="1"/>
</dbReference>
<evidence type="ECO:0000256" key="4">
    <source>
        <dbReference type="ARBA" id="ARBA00010617"/>
    </source>
</evidence>
<comment type="cofactor">
    <cofactor evidence="1 13">
        <name>heme</name>
        <dbReference type="ChEBI" id="CHEBI:30413"/>
    </cofactor>
</comment>
<dbReference type="Gene3D" id="1.10.630.10">
    <property type="entry name" value="Cytochrome P450"/>
    <property type="match status" value="1"/>
</dbReference>
<dbReference type="PANTHER" id="PTHR24292">
    <property type="entry name" value="CYTOCHROME P450"/>
    <property type="match status" value="1"/>
</dbReference>
<comment type="subcellular location">
    <subcellularLocation>
        <location evidence="3">Endoplasmic reticulum membrane</location>
        <topology evidence="3">Peripheral membrane protein</topology>
    </subcellularLocation>
    <subcellularLocation>
        <location evidence="2">Microsome membrane</location>
        <topology evidence="2">Peripheral membrane protein</topology>
    </subcellularLocation>
</comment>
<dbReference type="GO" id="GO:0005789">
    <property type="term" value="C:endoplasmic reticulum membrane"/>
    <property type="evidence" value="ECO:0007669"/>
    <property type="project" value="UniProtKB-SubCell"/>
</dbReference>
<keyword evidence="9 14" id="KW-0560">Oxidoreductase</keyword>
<dbReference type="InterPro" id="IPR050476">
    <property type="entry name" value="Insect_CytP450_Detox"/>
</dbReference>
<protein>
    <submittedName>
        <fullName evidence="16">Cytochrome P450 mono-oxygenase</fullName>
    </submittedName>
</protein>
<dbReference type="EMBL" id="MH500628">
    <property type="protein sequence ID" value="QBC73103.1"/>
    <property type="molecule type" value="mRNA"/>
</dbReference>
<evidence type="ECO:0000256" key="9">
    <source>
        <dbReference type="ARBA" id="ARBA00023002"/>
    </source>
</evidence>
<reference evidence="16" key="1">
    <citation type="journal article" date="2019" name="PLoS Genet.">
        <title>Genomic insights into neonicotinoid sensitivity in the solitary bee Osmia bicornis.</title>
        <authorList>
            <person name="Beadle K."/>
            <person name="Singh K.S."/>
            <person name="Troczka B.J."/>
            <person name="Randall E."/>
            <person name="Zaworra M."/>
            <person name="Zimmer C.T."/>
            <person name="Hayward A."/>
            <person name="Reid R."/>
            <person name="Kor L."/>
            <person name="Kohler M."/>
            <person name="Buer B."/>
            <person name="Nelson D.R."/>
            <person name="Williamson M.S."/>
            <person name="Davies T.G."/>
            <person name="Field L.M."/>
            <person name="Nauen R."/>
            <person name="Bass C."/>
        </authorList>
    </citation>
    <scope>NUCLEOTIDE SEQUENCE</scope>
</reference>
<feature type="binding site" description="axial binding residue" evidence="13">
    <location>
        <position position="457"/>
    </location>
    <ligand>
        <name>heme</name>
        <dbReference type="ChEBI" id="CHEBI:30413"/>
    </ligand>
    <ligandPart>
        <name>Fe</name>
        <dbReference type="ChEBI" id="CHEBI:18248"/>
    </ligandPart>
</feature>
<dbReference type="GO" id="GO:0020037">
    <property type="term" value="F:heme binding"/>
    <property type="evidence" value="ECO:0007669"/>
    <property type="project" value="InterPro"/>
</dbReference>
<keyword evidence="5 13" id="KW-0349">Heme</keyword>
<evidence type="ECO:0000313" key="16">
    <source>
        <dbReference type="EMBL" id="QBC73103.1"/>
    </source>
</evidence>
<dbReference type="InterPro" id="IPR036396">
    <property type="entry name" value="Cyt_P450_sf"/>
</dbReference>
<keyword evidence="11 14" id="KW-0503">Monooxygenase</keyword>
<evidence type="ECO:0000256" key="3">
    <source>
        <dbReference type="ARBA" id="ARBA00004406"/>
    </source>
</evidence>
<proteinExistence type="evidence at transcript level"/>
<evidence type="ECO:0000256" key="10">
    <source>
        <dbReference type="ARBA" id="ARBA00023004"/>
    </source>
</evidence>
<dbReference type="InterPro" id="IPR002401">
    <property type="entry name" value="Cyt_P450_E_grp-I"/>
</dbReference>